<dbReference type="Proteomes" id="UP000476332">
    <property type="component" value="Unassembled WGS sequence"/>
</dbReference>
<evidence type="ECO:0000313" key="2">
    <source>
        <dbReference type="Proteomes" id="UP000476332"/>
    </source>
</evidence>
<organism evidence="1 2">
    <name type="scientific">Aurantimonas aggregata</name>
    <dbReference type="NCBI Taxonomy" id="2047720"/>
    <lineage>
        <taxon>Bacteria</taxon>
        <taxon>Pseudomonadati</taxon>
        <taxon>Pseudomonadota</taxon>
        <taxon>Alphaproteobacteria</taxon>
        <taxon>Hyphomicrobiales</taxon>
        <taxon>Aurantimonadaceae</taxon>
        <taxon>Aurantimonas</taxon>
    </lineage>
</organism>
<reference evidence="1 2" key="1">
    <citation type="submission" date="2020-01" db="EMBL/GenBank/DDBJ databases">
        <title>Genomes of bacteria type strains.</title>
        <authorList>
            <person name="Chen J."/>
            <person name="Zhu S."/>
            <person name="Chen J."/>
        </authorList>
    </citation>
    <scope>NUCLEOTIDE SEQUENCE [LARGE SCALE GENOMIC DNA]</scope>
    <source>
        <strain evidence="1 2">KCTC 52919</strain>
    </source>
</reference>
<proteinExistence type="predicted"/>
<dbReference type="AlphaFoldDB" id="A0A6L9MJM3"/>
<dbReference type="PROSITE" id="PS51318">
    <property type="entry name" value="TAT"/>
    <property type="match status" value="1"/>
</dbReference>
<dbReference type="SUPFAM" id="SSF53850">
    <property type="entry name" value="Periplasmic binding protein-like II"/>
    <property type="match status" value="1"/>
</dbReference>
<evidence type="ECO:0000313" key="1">
    <source>
        <dbReference type="EMBL" id="NDV87822.1"/>
    </source>
</evidence>
<dbReference type="InterPro" id="IPR006311">
    <property type="entry name" value="TAT_signal"/>
</dbReference>
<keyword evidence="2" id="KW-1185">Reference proteome</keyword>
<comment type="caution">
    <text evidence="1">The sequence shown here is derived from an EMBL/GenBank/DDBJ whole genome shotgun (WGS) entry which is preliminary data.</text>
</comment>
<sequence>MRRGGPATDTSAVARRTLLQGLAATALASALPRPAIASTRTGLAFGLTPVFRNSDLDLLDRLRAYLEKATGLPVELVSRRTYQEITALVVSGQVDAAWICGYPFVQYENELSLVAVPVWRQQPRYQSYLIVDRNRPGSDWRMLRGDVHALSDPDSNSGYLVTAALLAEAGESVGSFFRSSFYTYGHRNVVRAVASGLAGSGSVDGYVWEVMQELEPELTGQTRVLRASEWLGFPPIASARAAADSAATRMLRDALLAMRTDPLGREVLSMLRLDGFAAAEPDLYAGIAGMVDQLRHAT</sequence>
<dbReference type="PANTHER" id="PTHR35841:SF1">
    <property type="entry name" value="PHOSPHONATES-BINDING PERIPLASMIC PROTEIN"/>
    <property type="match status" value="1"/>
</dbReference>
<dbReference type="Pfam" id="PF12974">
    <property type="entry name" value="Phosphonate-bd"/>
    <property type="match status" value="1"/>
</dbReference>
<dbReference type="EMBL" id="JAAAMJ010000010">
    <property type="protein sequence ID" value="NDV87822.1"/>
    <property type="molecule type" value="Genomic_DNA"/>
</dbReference>
<gene>
    <name evidence="1" type="ORF">GTW51_14035</name>
</gene>
<dbReference type="Gene3D" id="3.40.190.10">
    <property type="entry name" value="Periplasmic binding protein-like II"/>
    <property type="match status" value="2"/>
</dbReference>
<dbReference type="CDD" id="cd13571">
    <property type="entry name" value="PBP2_PnhD_1"/>
    <property type="match status" value="1"/>
</dbReference>
<protein>
    <submittedName>
        <fullName evidence="1">PhnD/SsuA/transferrin family substrate-binding protein</fullName>
    </submittedName>
</protein>
<dbReference type="PANTHER" id="PTHR35841">
    <property type="entry name" value="PHOSPHONATES-BINDING PERIPLASMIC PROTEIN"/>
    <property type="match status" value="1"/>
</dbReference>
<name>A0A6L9MJM3_9HYPH</name>
<accession>A0A6L9MJM3</accession>